<dbReference type="Pfam" id="PF00620">
    <property type="entry name" value="RhoGAP"/>
    <property type="match status" value="1"/>
</dbReference>
<dbReference type="Gene3D" id="3.40.50.300">
    <property type="entry name" value="P-loop containing nucleotide triphosphate hydrolases"/>
    <property type="match status" value="1"/>
</dbReference>
<dbReference type="GO" id="GO:0005096">
    <property type="term" value="F:GTPase activator activity"/>
    <property type="evidence" value="ECO:0007669"/>
    <property type="project" value="TreeGrafter"/>
</dbReference>
<dbReference type="SMART" id="SM00324">
    <property type="entry name" value="RhoGAP"/>
    <property type="match status" value="1"/>
</dbReference>
<evidence type="ECO:0000313" key="4">
    <source>
        <dbReference type="Proteomes" id="UP000887540"/>
    </source>
</evidence>
<dbReference type="Gene3D" id="1.10.555.10">
    <property type="entry name" value="Rho GTPase activation protein"/>
    <property type="match status" value="1"/>
</dbReference>
<dbReference type="CDD" id="cd00882">
    <property type="entry name" value="Ras_like_GTPase"/>
    <property type="match status" value="1"/>
</dbReference>
<dbReference type="GO" id="GO:0050770">
    <property type="term" value="P:regulation of axonogenesis"/>
    <property type="evidence" value="ECO:0007669"/>
    <property type="project" value="TreeGrafter"/>
</dbReference>
<feature type="compositionally biased region" description="Basic and acidic residues" evidence="1">
    <location>
        <begin position="1383"/>
        <end position="1408"/>
    </location>
</feature>
<dbReference type="SUPFAM" id="SSF48350">
    <property type="entry name" value="GTPase activation domain, GAP"/>
    <property type="match status" value="1"/>
</dbReference>
<feature type="compositionally biased region" description="Polar residues" evidence="1">
    <location>
        <begin position="1462"/>
        <end position="1482"/>
    </location>
</feature>
<feature type="compositionally biased region" description="Low complexity" evidence="1">
    <location>
        <begin position="1088"/>
        <end position="1104"/>
    </location>
</feature>
<dbReference type="GO" id="GO:0007266">
    <property type="term" value="P:Rho protein signal transduction"/>
    <property type="evidence" value="ECO:0007669"/>
    <property type="project" value="TreeGrafter"/>
</dbReference>
<dbReference type="PROSITE" id="PS51853">
    <property type="entry name" value="PG2"/>
    <property type="match status" value="1"/>
</dbReference>
<feature type="region of interest" description="Disordered" evidence="1">
    <location>
        <begin position="1257"/>
        <end position="1320"/>
    </location>
</feature>
<dbReference type="PANTHER" id="PTHR46005:SF4">
    <property type="entry name" value="RHO GTPASE-ACTIVATING PROTEIN 190"/>
    <property type="match status" value="1"/>
</dbReference>
<feature type="compositionally biased region" description="Low complexity" evidence="1">
    <location>
        <begin position="1217"/>
        <end position="1237"/>
    </location>
</feature>
<dbReference type="Pfam" id="PF19518">
    <property type="entry name" value="RhoGAP_pG1_pG2"/>
    <property type="match status" value="1"/>
</dbReference>
<dbReference type="InterPro" id="IPR045786">
    <property type="entry name" value="RhoGAP_pG1_pG2"/>
</dbReference>
<dbReference type="GO" id="GO:0005525">
    <property type="term" value="F:GTP binding"/>
    <property type="evidence" value="ECO:0007669"/>
    <property type="project" value="InterPro"/>
</dbReference>
<feature type="compositionally biased region" description="Basic and acidic residues" evidence="1">
    <location>
        <begin position="1491"/>
        <end position="1504"/>
    </location>
</feature>
<reference evidence="5" key="1">
    <citation type="submission" date="2022-11" db="UniProtKB">
        <authorList>
            <consortium name="WormBaseParasite"/>
        </authorList>
    </citation>
    <scope>IDENTIFICATION</scope>
</reference>
<dbReference type="SUPFAM" id="SSF52540">
    <property type="entry name" value="P-loop containing nucleoside triphosphate hydrolases"/>
    <property type="match status" value="1"/>
</dbReference>
<feature type="compositionally biased region" description="Low complexity" evidence="1">
    <location>
        <begin position="1529"/>
        <end position="1545"/>
    </location>
</feature>
<dbReference type="InterPro" id="IPR001806">
    <property type="entry name" value="Small_GTPase"/>
</dbReference>
<feature type="region of interest" description="Disordered" evidence="1">
    <location>
        <begin position="1376"/>
        <end position="1423"/>
    </location>
</feature>
<dbReference type="WBParaSite" id="ACRNAN_Path_1577.g6130.t1">
    <property type="protein sequence ID" value="ACRNAN_Path_1577.g6130.t1"/>
    <property type="gene ID" value="ACRNAN_Path_1577.g6130"/>
</dbReference>
<dbReference type="GO" id="GO:0005829">
    <property type="term" value="C:cytosol"/>
    <property type="evidence" value="ECO:0007669"/>
    <property type="project" value="TreeGrafter"/>
</dbReference>
<dbReference type="InterPro" id="IPR008936">
    <property type="entry name" value="Rho_GTPase_activation_prot"/>
</dbReference>
<evidence type="ECO:0000259" key="3">
    <source>
        <dbReference type="PROSITE" id="PS51853"/>
    </source>
</evidence>
<dbReference type="InterPro" id="IPR051978">
    <property type="entry name" value="Rho-GAP_domain"/>
</dbReference>
<feature type="compositionally biased region" description="Polar residues" evidence="1">
    <location>
        <begin position="1070"/>
        <end position="1079"/>
    </location>
</feature>
<feature type="compositionally biased region" description="Basic and acidic residues" evidence="1">
    <location>
        <begin position="1450"/>
        <end position="1460"/>
    </location>
</feature>
<evidence type="ECO:0000313" key="5">
    <source>
        <dbReference type="WBParaSite" id="ACRNAN_Path_1577.g6130.t1"/>
    </source>
</evidence>
<organism evidence="4 5">
    <name type="scientific">Acrobeloides nanus</name>
    <dbReference type="NCBI Taxonomy" id="290746"/>
    <lineage>
        <taxon>Eukaryota</taxon>
        <taxon>Metazoa</taxon>
        <taxon>Ecdysozoa</taxon>
        <taxon>Nematoda</taxon>
        <taxon>Chromadorea</taxon>
        <taxon>Rhabditida</taxon>
        <taxon>Tylenchina</taxon>
        <taxon>Cephalobomorpha</taxon>
        <taxon>Cephaloboidea</taxon>
        <taxon>Cephalobidae</taxon>
        <taxon>Acrobeloides</taxon>
    </lineage>
</organism>
<evidence type="ECO:0000256" key="1">
    <source>
        <dbReference type="SAM" id="MobiDB-lite"/>
    </source>
</evidence>
<dbReference type="PANTHER" id="PTHR46005">
    <property type="entry name" value="RHO GTPASE-ACTIVATING PROTEIN 190"/>
    <property type="match status" value="1"/>
</dbReference>
<dbReference type="PRINTS" id="PR00449">
    <property type="entry name" value="RASTRNSFRMNG"/>
</dbReference>
<feature type="compositionally biased region" description="Low complexity" evidence="1">
    <location>
        <begin position="1411"/>
        <end position="1420"/>
    </location>
</feature>
<feature type="region of interest" description="Disordered" evidence="1">
    <location>
        <begin position="1070"/>
        <end position="1126"/>
    </location>
</feature>
<proteinExistence type="predicted"/>
<sequence length="1753" mass="197859">MGTVLVEWLDRTPSSSHWTTSCNKNAMNTSLITSSYDNLRSKTNSKEKKNGYKHSSNAIHIIPSTSTSTFHVSTVSVVGLSGPVKGHSGVGKSTLCNRLVRPHYEGFYLEHNSTISQADFSSSPVINNDHWLYWGDVELNPEDYAGKTTHIRVVEQTEFLDDESFLPHRSPSIPTDYVKRALRTIFEGGDKLMYICQDQLGLESDFEQKRLPESKISIDAFIIVYDISRDFDSKQAEIIINLMNGASKTKKPIIFVATKCDMRSYNEGFKDLQQFLHRKEFKNANFSFIEVSALRNVNVTELLYLVANIVDKSKNRPKILPYPDAAKLQKERLGIVGADFHALLQSILPREEWPKCQSNIIWPSLLNDFGMIHHPSYQNFIACYGSREAKRLYDEHMRSCREWWFEHEIQQKLPLLHSVLPKLFDRQLICNTNWDDLLRTIEEHPAFDQYFRPLGSSLDRNHQHWDDRIPSELLQTKEARKIFQELQKELVWDIARERKIEQFLSFLRQKEVITPGRLYEDAKVLVEELATFEQILTPDVAFRTYESFQNESRKKAEKEFSELLLEKIDLFLRLTWDRRLINPGLPILGLTEAEYRFVQDQLQEDKRFRALTGLFEERKRMICEFASFVSYPIDDHCPASSRCANKALQCILENQSYDNSKFYQVHLVIHGEDYLVDEFISSIKMLTSFEKLFKFEHGTAQISCHKATDNWTSHRIRTPIYLIDSHQTLDRLLEILPIRSKSGLPPIFVHVCDPGRFDLLPTLHQRGNQIAKKYGALFVATGSEPNSDFCNNSINDLSVHFRRDQIFHVLNEVCAAQLDLGYYDLRVQMLFSCGDPFPVESVLKTLLDQSNISNPNEKCFMVDFLLPKLHENIRVNIGTTAYHSWLVSEWHTNYASGYVLMYSPLRPASWKHAEVTARALVNAGDHQEAMQAIGGSILLIAVDEPTTYFRDKDASKLLTKGSQLAEELGCKFATISPTSTNSSQIQTFIDFFELLYKNDPLPILECNFGHALTISTNDGTHQKKSDYAVLEDLRPNGCASETLNSNNSSASRDSCSSGSGRYFQLRASRNSVGGSTASTAPIGVENGTKSTSPTSNASSTGSSTGDNKKILKTQRPRSAVFSRNSPGTNAHSFFSMSPATTAANAPLAKPEFIEVGSDFYYRDGGDNNCYASTDLMQQREMTSTSPVSKSQRRLDKILPKFGRLRLDQNSYGSIEGPPSAESSATPSSTTSATLETPSTGVDLYLNGIRYVQAHQPIPHDYNLNRRNPPKPPPKPAQQKPSSSIPQSDGLHRIPLSTNSSVDQMDHLNSNDNNNLSTFGTTQFREKATPLRPVAVGSEIRFRVNGAERDLPGLISRRKNLLSMSSESIFDSLKLSVPVEESDEKPREIEETIIRRPRRREPSKVDSRRNRSSSSSARVKSFFTTSESSSNLAKKVASSWKAHRNKIHHKDDVLYGTDHSEVGSGTSSLNSAKRGSTSGSVPQSPVLGSRTIESELAKEKKKEKSSSAVSTAFSWLPNRSPKRSTRAKSESLTESSSPRPSSASPVETLKSLCSQTVDGLPIFVIKCVEFIEKNGGLDLEGLYRVPGNQSQVAELEKAFKADSEINWDNMNLPVHAIATALKKFLDTLPEPLIPVSAHDAILECVDGSTPSSPNTAIDREQAKVFRLRDVIHRKLPEINRHVLHYLSSHLNRVAERWQKNSMDIRNLAKIWGPTLFRPEFDSFEKMTSLMARFEMAMFLLLQHCDIMFLPSTGI</sequence>
<accession>A0A914C2G3</accession>
<dbReference type="InterPro" id="IPR000198">
    <property type="entry name" value="RhoGAP_dom"/>
</dbReference>
<feature type="compositionally biased region" description="Low complexity" evidence="1">
    <location>
        <begin position="1276"/>
        <end position="1287"/>
    </location>
</feature>
<evidence type="ECO:0000259" key="2">
    <source>
        <dbReference type="PROSITE" id="PS50238"/>
    </source>
</evidence>
<feature type="region of interest" description="Disordered" evidence="1">
    <location>
        <begin position="1208"/>
        <end position="1237"/>
    </location>
</feature>
<keyword evidence="4" id="KW-1185">Reference proteome</keyword>
<name>A0A914C2G3_9BILA</name>
<feature type="domain" description="PG2 pseudoGTPase" evidence="3">
    <location>
        <begin position="826"/>
        <end position="1001"/>
    </location>
</feature>
<dbReference type="InterPro" id="IPR039006">
    <property type="entry name" value="RhoGAP_pG2"/>
</dbReference>
<dbReference type="GO" id="GO:0008361">
    <property type="term" value="P:regulation of cell size"/>
    <property type="evidence" value="ECO:0007669"/>
    <property type="project" value="TreeGrafter"/>
</dbReference>
<feature type="domain" description="Rho-GAP" evidence="2">
    <location>
        <begin position="1546"/>
        <end position="1747"/>
    </location>
</feature>
<dbReference type="InterPro" id="IPR027417">
    <property type="entry name" value="P-loop_NTPase"/>
</dbReference>
<feature type="region of interest" description="Disordered" evidence="1">
    <location>
        <begin position="1450"/>
        <end position="1545"/>
    </location>
</feature>
<protein>
    <submittedName>
        <fullName evidence="5">Uncharacterized protein</fullName>
    </submittedName>
</protein>
<dbReference type="Proteomes" id="UP000887540">
    <property type="component" value="Unplaced"/>
</dbReference>
<dbReference type="Pfam" id="PF00071">
    <property type="entry name" value="Ras"/>
    <property type="match status" value="1"/>
</dbReference>
<feature type="compositionally biased region" description="Low complexity" evidence="1">
    <location>
        <begin position="1306"/>
        <end position="1316"/>
    </location>
</feature>
<dbReference type="PROSITE" id="PS50238">
    <property type="entry name" value="RHOGAP"/>
    <property type="match status" value="1"/>
</dbReference>
<dbReference type="GO" id="GO:0003924">
    <property type="term" value="F:GTPase activity"/>
    <property type="evidence" value="ECO:0007669"/>
    <property type="project" value="InterPro"/>
</dbReference>